<dbReference type="GO" id="GO:0030154">
    <property type="term" value="P:cell differentiation"/>
    <property type="evidence" value="ECO:0007669"/>
    <property type="project" value="UniProtKB-KW"/>
</dbReference>
<keyword evidence="8" id="KW-0805">Transcription regulation</keyword>
<keyword evidence="9" id="KW-0770">Synapse</keyword>
<reference evidence="18 19" key="1">
    <citation type="submission" date="2020-06" db="EMBL/GenBank/DDBJ databases">
        <authorList>
            <consortium name="Wellcome Sanger Institute Data Sharing"/>
        </authorList>
    </citation>
    <scope>NUCLEOTIDE SEQUENCE [LARGE SCALE GENOMIC DNA]</scope>
</reference>
<feature type="domain" description="D-isomer specific 2-hydroxyacid dehydrogenase catalytic" evidence="16">
    <location>
        <begin position="733"/>
        <end position="1046"/>
    </location>
</feature>
<evidence type="ECO:0000256" key="11">
    <source>
        <dbReference type="ARBA" id="ARBA00023163"/>
    </source>
</evidence>
<evidence type="ECO:0000259" key="16">
    <source>
        <dbReference type="Pfam" id="PF00389"/>
    </source>
</evidence>
<dbReference type="AlphaFoldDB" id="A0AAY4CKW1"/>
<dbReference type="InterPro" id="IPR006139">
    <property type="entry name" value="D-isomer_2_OHA_DH_cat_dom"/>
</dbReference>
<gene>
    <name evidence="18" type="primary">MIDEAS</name>
</gene>
<dbReference type="Pfam" id="PF02826">
    <property type="entry name" value="2-Hacid_dh_C"/>
    <property type="match status" value="1"/>
</dbReference>
<accession>A0AAY4CKW1</accession>
<dbReference type="Gene3D" id="3.40.50.720">
    <property type="entry name" value="NAD(P)-binding Rossmann-like Domain"/>
    <property type="match status" value="2"/>
</dbReference>
<dbReference type="Pfam" id="PF00389">
    <property type="entry name" value="2-Hacid_dh"/>
    <property type="match status" value="1"/>
</dbReference>
<dbReference type="CDD" id="cd05299">
    <property type="entry name" value="CtBP_dh"/>
    <property type="match status" value="1"/>
</dbReference>
<dbReference type="Proteomes" id="UP000694580">
    <property type="component" value="Chromosome 8"/>
</dbReference>
<evidence type="ECO:0000256" key="13">
    <source>
        <dbReference type="ARBA" id="ARBA00034103"/>
    </source>
</evidence>
<comment type="similarity">
    <text evidence="2">Belongs to the D-isomer specific 2-hydroxyacid dehydrogenase family.</text>
</comment>
<dbReference type="PANTHER" id="PTHR46029">
    <property type="entry name" value="C-TERMINAL-BINDING PROTEIN"/>
    <property type="match status" value="1"/>
</dbReference>
<dbReference type="GO" id="GO:0140297">
    <property type="term" value="F:DNA-binding transcription factor binding"/>
    <property type="evidence" value="ECO:0007669"/>
    <property type="project" value="TreeGrafter"/>
</dbReference>
<dbReference type="PROSITE" id="PS00671">
    <property type="entry name" value="D_2_HYDROXYACID_DH_3"/>
    <property type="match status" value="1"/>
</dbReference>
<feature type="region of interest" description="Disordered" evidence="15">
    <location>
        <begin position="164"/>
        <end position="183"/>
    </location>
</feature>
<dbReference type="PANTHER" id="PTHR46029:SF3">
    <property type="entry name" value="C-TERMINAL-BINDING PROTEIN 2"/>
    <property type="match status" value="1"/>
</dbReference>
<reference evidence="18" key="3">
    <citation type="submission" date="2025-09" db="UniProtKB">
        <authorList>
            <consortium name="Ensembl"/>
        </authorList>
    </citation>
    <scope>IDENTIFICATION</scope>
</reference>
<keyword evidence="7" id="KW-0560">Oxidoreductase</keyword>
<dbReference type="GeneTree" id="ENSGT00940000171352"/>
<dbReference type="InterPro" id="IPR036291">
    <property type="entry name" value="NAD(P)-bd_dom_sf"/>
</dbReference>
<evidence type="ECO:0000256" key="14">
    <source>
        <dbReference type="ARBA" id="ARBA00073925"/>
    </source>
</evidence>
<feature type="region of interest" description="Disordered" evidence="15">
    <location>
        <begin position="545"/>
        <end position="568"/>
    </location>
</feature>
<evidence type="ECO:0000259" key="17">
    <source>
        <dbReference type="Pfam" id="PF02826"/>
    </source>
</evidence>
<dbReference type="InterPro" id="IPR006140">
    <property type="entry name" value="D-isomer_DH_NAD-bd"/>
</dbReference>
<evidence type="ECO:0000256" key="12">
    <source>
        <dbReference type="ARBA" id="ARBA00023242"/>
    </source>
</evidence>
<organism evidence="18 19">
    <name type="scientific">Denticeps clupeoides</name>
    <name type="common">denticle herring</name>
    <dbReference type="NCBI Taxonomy" id="299321"/>
    <lineage>
        <taxon>Eukaryota</taxon>
        <taxon>Metazoa</taxon>
        <taxon>Chordata</taxon>
        <taxon>Craniata</taxon>
        <taxon>Vertebrata</taxon>
        <taxon>Euteleostomi</taxon>
        <taxon>Actinopterygii</taxon>
        <taxon>Neopterygii</taxon>
        <taxon>Teleostei</taxon>
        <taxon>Clupei</taxon>
        <taxon>Clupeiformes</taxon>
        <taxon>Denticipitoidei</taxon>
        <taxon>Denticipitidae</taxon>
        <taxon>Denticeps</taxon>
    </lineage>
</organism>
<dbReference type="SUPFAM" id="SSF52283">
    <property type="entry name" value="Formate/glycerate dehydrogenase catalytic domain-like"/>
    <property type="match status" value="1"/>
</dbReference>
<dbReference type="GO" id="GO:0005634">
    <property type="term" value="C:nucleus"/>
    <property type="evidence" value="ECO:0007669"/>
    <property type="project" value="UniProtKB-SubCell"/>
</dbReference>
<keyword evidence="3" id="KW-0488">Methylation</keyword>
<dbReference type="GO" id="GO:0045202">
    <property type="term" value="C:synapse"/>
    <property type="evidence" value="ECO:0007669"/>
    <property type="project" value="UniProtKB-SubCell"/>
</dbReference>
<keyword evidence="12" id="KW-0539">Nucleus</keyword>
<dbReference type="GO" id="GO:0003714">
    <property type="term" value="F:transcription corepressor activity"/>
    <property type="evidence" value="ECO:0007669"/>
    <property type="project" value="InterPro"/>
</dbReference>
<dbReference type="GO" id="GO:0001221">
    <property type="term" value="F:transcription coregulator binding"/>
    <property type="evidence" value="ECO:0007669"/>
    <property type="project" value="TreeGrafter"/>
</dbReference>
<evidence type="ECO:0000256" key="9">
    <source>
        <dbReference type="ARBA" id="ARBA00023018"/>
    </source>
</evidence>
<keyword evidence="11" id="KW-0804">Transcription</keyword>
<feature type="domain" description="D-isomer specific 2-hydroxyacid dehydrogenase NAD-binding" evidence="17">
    <location>
        <begin position="830"/>
        <end position="1012"/>
    </location>
</feature>
<evidence type="ECO:0000256" key="6">
    <source>
        <dbReference type="ARBA" id="ARBA00022782"/>
    </source>
</evidence>
<evidence type="ECO:0000256" key="5">
    <source>
        <dbReference type="ARBA" id="ARBA00022553"/>
    </source>
</evidence>
<evidence type="ECO:0000256" key="1">
    <source>
        <dbReference type="ARBA" id="ARBA00004123"/>
    </source>
</evidence>
<keyword evidence="10" id="KW-0520">NAD</keyword>
<dbReference type="GO" id="GO:0006357">
    <property type="term" value="P:regulation of transcription by RNA polymerase II"/>
    <property type="evidence" value="ECO:0007669"/>
    <property type="project" value="TreeGrafter"/>
</dbReference>
<evidence type="ECO:0000256" key="8">
    <source>
        <dbReference type="ARBA" id="ARBA00023015"/>
    </source>
</evidence>
<evidence type="ECO:0000256" key="7">
    <source>
        <dbReference type="ARBA" id="ARBA00023002"/>
    </source>
</evidence>
<dbReference type="InterPro" id="IPR029753">
    <property type="entry name" value="D-isomer_DH_CS"/>
</dbReference>
<dbReference type="GO" id="GO:0016616">
    <property type="term" value="F:oxidoreductase activity, acting on the CH-OH group of donors, NAD or NADP as acceptor"/>
    <property type="evidence" value="ECO:0007669"/>
    <property type="project" value="InterPro"/>
</dbReference>
<evidence type="ECO:0000256" key="3">
    <source>
        <dbReference type="ARBA" id="ARBA00022481"/>
    </source>
</evidence>
<evidence type="ECO:0000313" key="19">
    <source>
        <dbReference type="Proteomes" id="UP000694580"/>
    </source>
</evidence>
<dbReference type="SUPFAM" id="SSF51735">
    <property type="entry name" value="NAD(P)-binding Rossmann-fold domains"/>
    <property type="match status" value="1"/>
</dbReference>
<dbReference type="InterPro" id="IPR043322">
    <property type="entry name" value="CtBP"/>
</dbReference>
<feature type="region of interest" description="Disordered" evidence="15">
    <location>
        <begin position="188"/>
        <end position="210"/>
    </location>
</feature>
<dbReference type="GO" id="GO:0051287">
    <property type="term" value="F:NAD binding"/>
    <property type="evidence" value="ECO:0007669"/>
    <property type="project" value="InterPro"/>
</dbReference>
<dbReference type="GO" id="GO:0003713">
    <property type="term" value="F:transcription coactivator activity"/>
    <property type="evidence" value="ECO:0007669"/>
    <property type="project" value="TreeGrafter"/>
</dbReference>
<feature type="region of interest" description="Disordered" evidence="15">
    <location>
        <begin position="368"/>
        <end position="392"/>
    </location>
</feature>
<keyword evidence="19" id="KW-1185">Reference proteome</keyword>
<sequence>MLANSKQLPIGRSQSWDTLGGTECQWERGTENVYEQQNHLASRRNSLSYCGNGMRGPAWNGRQHSGAHPPDLDLKRAPCTYQDTVYNPGFMELQDVKGRRKCSVPEFTNHFERPPVVHRSSVSHQNYYQQDPGIFPRQLDDPQGFYRGTETHSLSQLASRCGMSPGLHGDASPVPTSGPSTLEIGRMYREPSTTGPPPPNTPGPRLGASRGHAPVCYGMEPVSEPPSASGHVIFSNINGRLLNPRQPGATCLVMDAASQGMDAAAMPRGMMRQSSASYDATEPQMYQHVQQTQHIQSQIQPPPQQQPLPAPLQQQNPSPVQQPMQHLQPMQSVLPVLQQVPQPFPQIEPQVQPVQPTAAPLSTLYNTASPAMPPPAAPSTLGGLPPQPPAPTPVVAPQTPMAAAPGIADPEFLTLLRNEGLSENTITSLLKQGFDSTSMLVVMEENDIHSLAPNLGQARVLSRVAQSFRRPNETLHLSTPQQSGLHQLPLATRGRSNSFSHHTDSYLSHPGIGLGMNMGLDAQQLLSSTPMQTITARIGEAIGRRPSSAPSQHLLETPSGYPTGAKNPGSYSGPIMPFHCRSLSTYGPQTALALPSHISAIHHQIQPIPSQMPALPAQPQIQQIQPMPAQQAPKAYSTNYTIPMELMKRDRTPAQLTPMHSPHRKAGMTSMNGTIVPVATTNQSLTNQKLTRRTGPPVIVSTMASPDTSMMPQIMNGPMHPRPLVALLDGRDCTVEMPILKDLATVAFCDAQSTQEIHEKVLNEAVGAMMYHTITLTRDDLEKFKALRIIVRIGSGYDNIDIKAAGEQGIAVSNIPSAAIEETADSTLCHILNLYRRNTWLYQVLREGTCVQSVEQIREVASGAARIRGETLGLIGFGRSGQAVAVRAKAFGFNVIFYDPYIQDGLERTLGVQRVFTLQDLLYQSDCVSLHCNLNEHNHHLINDFTIKQMRQGAFLVNSARGGLVDEKALSQALREGRIRGAALDVHESEPFSFNQGPLKDAPNLICTPHTAWYSEQASLEMREAAATEIRRAITGRIPENLRNCVNKDLFIVAPPWAIMDQQVLPDVNGTTYSRQPGLTKPSSCPFHLTTEAIHAFKSLRWVLALFSLNAVRTGNCTRVASSRGSSLLCSGVTGWGTVSYWQSGGHSRSCDTGCKAVTPPFWSGPTTKTLSPSKLPNNSIPIRQGGLCSSNNLTS</sequence>
<dbReference type="InterPro" id="IPR051638">
    <property type="entry name" value="CTBP_dehydrogenase"/>
</dbReference>
<evidence type="ECO:0000256" key="10">
    <source>
        <dbReference type="ARBA" id="ARBA00023027"/>
    </source>
</evidence>
<name>A0AAY4CKW1_9TELE</name>
<evidence type="ECO:0000256" key="2">
    <source>
        <dbReference type="ARBA" id="ARBA00005854"/>
    </source>
</evidence>
<comment type="subcellular location">
    <subcellularLocation>
        <location evidence="1">Nucleus</location>
    </subcellularLocation>
    <subcellularLocation>
        <location evidence="13">Synapse</location>
    </subcellularLocation>
</comment>
<evidence type="ECO:0000256" key="4">
    <source>
        <dbReference type="ARBA" id="ARBA00022491"/>
    </source>
</evidence>
<keyword evidence="5" id="KW-0597">Phosphoprotein</keyword>
<feature type="compositionally biased region" description="Pro residues" evidence="15">
    <location>
        <begin position="300"/>
        <end position="310"/>
    </location>
</feature>
<dbReference type="Ensembl" id="ENSDCDT00010041784.1">
    <property type="protein sequence ID" value="ENSDCDP00010033763.1"/>
    <property type="gene ID" value="ENSDCDG00010021462.1"/>
</dbReference>
<reference evidence="18" key="2">
    <citation type="submission" date="2025-08" db="UniProtKB">
        <authorList>
            <consortium name="Ensembl"/>
        </authorList>
    </citation>
    <scope>IDENTIFICATION</scope>
</reference>
<evidence type="ECO:0000313" key="18">
    <source>
        <dbReference type="Ensembl" id="ENSDCDP00010033763.1"/>
    </source>
</evidence>
<protein>
    <recommendedName>
        <fullName evidence="14">C-terminal-binding protein 2</fullName>
    </recommendedName>
</protein>
<feature type="compositionally biased region" description="Low complexity" evidence="15">
    <location>
        <begin position="286"/>
        <end position="299"/>
    </location>
</feature>
<evidence type="ECO:0000256" key="15">
    <source>
        <dbReference type="SAM" id="MobiDB-lite"/>
    </source>
</evidence>
<proteinExistence type="inferred from homology"/>
<dbReference type="FunFam" id="3.40.50.720:FF:001383">
    <property type="entry name" value="C-terminal-binding protein 2"/>
    <property type="match status" value="1"/>
</dbReference>
<keyword evidence="6" id="KW-0221">Differentiation</keyword>
<keyword evidence="4" id="KW-0678">Repressor</keyword>
<feature type="region of interest" description="Disordered" evidence="15">
    <location>
        <begin position="286"/>
        <end position="323"/>
    </location>
</feature>